<feature type="compositionally biased region" description="Low complexity" evidence="1">
    <location>
        <begin position="84"/>
        <end position="106"/>
    </location>
</feature>
<sequence length="113" mass="10896">MSGISPISATPYIRTPAQASSAQSAQGQAVASSALTAGAQSSQPATAQAAQAHAAKVVDPRDVDGDGGAVTSHEIALYNEKHPNAAGTAGATQAAGQANSAAAGTGRSVDIRA</sequence>
<feature type="compositionally biased region" description="Low complexity" evidence="1">
    <location>
        <begin position="17"/>
        <end position="55"/>
    </location>
</feature>
<reference evidence="2" key="1">
    <citation type="submission" date="2016-10" db="EMBL/GenBank/DDBJ databases">
        <title>Sequence of Gallionella enrichment culture.</title>
        <authorList>
            <person name="Poehlein A."/>
            <person name="Muehling M."/>
            <person name="Daniel R."/>
        </authorList>
    </citation>
    <scope>NUCLEOTIDE SEQUENCE</scope>
</reference>
<gene>
    <name evidence="2" type="ORF">GALL_158680</name>
</gene>
<proteinExistence type="predicted"/>
<evidence type="ECO:0000256" key="1">
    <source>
        <dbReference type="SAM" id="MobiDB-lite"/>
    </source>
</evidence>
<evidence type="ECO:0000313" key="2">
    <source>
        <dbReference type="EMBL" id="OIR02010.1"/>
    </source>
</evidence>
<organism evidence="2">
    <name type="scientific">mine drainage metagenome</name>
    <dbReference type="NCBI Taxonomy" id="410659"/>
    <lineage>
        <taxon>unclassified sequences</taxon>
        <taxon>metagenomes</taxon>
        <taxon>ecological metagenomes</taxon>
    </lineage>
</organism>
<accession>A0A1J5S1R0</accession>
<feature type="region of interest" description="Disordered" evidence="1">
    <location>
        <begin position="1"/>
        <end position="113"/>
    </location>
</feature>
<dbReference type="EMBL" id="MLJW01000078">
    <property type="protein sequence ID" value="OIR02010.1"/>
    <property type="molecule type" value="Genomic_DNA"/>
</dbReference>
<dbReference type="AlphaFoldDB" id="A0A1J5S1R0"/>
<comment type="caution">
    <text evidence="2">The sequence shown here is derived from an EMBL/GenBank/DDBJ whole genome shotgun (WGS) entry which is preliminary data.</text>
</comment>
<name>A0A1J5S1R0_9ZZZZ</name>
<protein>
    <submittedName>
        <fullName evidence="2">Uncharacterized protein</fullName>
    </submittedName>
</protein>